<accession>D6GSG3</accession>
<dbReference type="PANTHER" id="PTHR38451">
    <property type="entry name" value="TRNA (ADENINE(22)-N(1))-METHYLTRANSFERASE"/>
    <property type="match status" value="1"/>
</dbReference>
<name>D6GSG3_FILAD</name>
<keyword evidence="2" id="KW-1185">Reference proteome</keyword>
<dbReference type="RefSeq" id="WP_014261791.1">
    <property type="nucleotide sequence ID" value="NC_016630.1"/>
</dbReference>
<evidence type="ECO:0000313" key="1">
    <source>
        <dbReference type="EMBL" id="EFE28604.2"/>
    </source>
</evidence>
<dbReference type="PANTHER" id="PTHR38451:SF1">
    <property type="entry name" value="TRNA (ADENINE(22)-N(1))-METHYLTRANSFERASE"/>
    <property type="match status" value="1"/>
</dbReference>
<dbReference type="Proteomes" id="UP000007468">
    <property type="component" value="Chromosome"/>
</dbReference>
<gene>
    <name evidence="1" type="ordered locus">HMPREF0389_00521</name>
</gene>
<evidence type="ECO:0008006" key="3">
    <source>
        <dbReference type="Google" id="ProtNLM"/>
    </source>
</evidence>
<dbReference type="InterPro" id="IPR029063">
    <property type="entry name" value="SAM-dependent_MTases_sf"/>
</dbReference>
<reference evidence="2" key="1">
    <citation type="submission" date="2010-12" db="EMBL/GenBank/DDBJ databases">
        <title>The genome sequence of Filifactor alocis strain ATCC 35896.</title>
        <authorList>
            <consortium name="The Broad Institute Genome Sequencing Platform"/>
            <person name="Ward D."/>
            <person name="Earl A."/>
            <person name="Feldgarden M."/>
            <person name="Young S.K."/>
            <person name="Gargeya S."/>
            <person name="Zeng Q."/>
            <person name="Alvarado L."/>
            <person name="Berlin A."/>
            <person name="Bochicchio J."/>
            <person name="Chapman S.B."/>
            <person name="Chen Z."/>
            <person name="Freedman E."/>
            <person name="Gellesch M."/>
            <person name="Goldberg J."/>
            <person name="Griggs A."/>
            <person name="Gujja S."/>
            <person name="Heilman E."/>
            <person name="Heiman D."/>
            <person name="Howarth C."/>
            <person name="Mehta T."/>
            <person name="Neiman D."/>
            <person name="Pearson M."/>
            <person name="Roberts A."/>
            <person name="Saif S."/>
            <person name="Shea T."/>
            <person name="Shenoy N."/>
            <person name="Sisk P."/>
            <person name="Stolte C."/>
            <person name="Sykes S."/>
            <person name="White J."/>
            <person name="Yandava C."/>
            <person name="Izard J."/>
            <person name="Blanton J.M."/>
            <person name="Baranova O.V."/>
            <person name="Tanner A.C."/>
            <person name="Dewhirst F.E."/>
            <person name="Haas B."/>
            <person name="Nusbaum C."/>
            <person name="Birren B."/>
        </authorList>
    </citation>
    <scope>NUCLEOTIDE SEQUENCE [LARGE SCALE GENOMIC DNA]</scope>
    <source>
        <strain evidence="2">ATCC 35896 / D40 B5</strain>
    </source>
</reference>
<evidence type="ECO:0000313" key="2">
    <source>
        <dbReference type="Proteomes" id="UP000007468"/>
    </source>
</evidence>
<dbReference type="OrthoDB" id="5881184at2"/>
<protein>
    <recommendedName>
        <fullName evidence="3">SAM-dependent methyltransferase</fullName>
    </recommendedName>
</protein>
<proteinExistence type="predicted"/>
<dbReference type="SUPFAM" id="SSF53335">
    <property type="entry name" value="S-adenosyl-L-methionine-dependent methyltransferases"/>
    <property type="match status" value="1"/>
</dbReference>
<dbReference type="PATRIC" id="fig|546269.5.peg.129"/>
<dbReference type="CDD" id="cd02440">
    <property type="entry name" value="AdoMet_MTases"/>
    <property type="match status" value="1"/>
</dbReference>
<sequence>MREKKISLRLENICDMVPKTSKKILDVGTDHGYVPIHLVKNKRVISAIAADISGSSLQKAKDEIKKNNLSDVIFVREGNGLQVITDKDEVDTVVIAGMGGVLISDILEEASHLSRKEEMFFVLQPVQGVEELRNYLSAHHYEMKREKLFKWSGKFYQVFLCKISKNMQPSSDEYYYELSQELTKNPDRELLEYIEIQEAILQNIKHSLLQLQHKFELNLEQQNKLESVKEKILFYERVKSNASQGFGKQFG</sequence>
<dbReference type="AlphaFoldDB" id="D6GSG3"/>
<dbReference type="Pfam" id="PF04816">
    <property type="entry name" value="TrmK"/>
    <property type="match status" value="1"/>
</dbReference>
<dbReference type="GO" id="GO:0160105">
    <property type="term" value="F:tRNA (adenine(22)-N1)-methyltransferase activity"/>
    <property type="evidence" value="ECO:0007669"/>
    <property type="project" value="InterPro"/>
</dbReference>
<dbReference type="EMBL" id="CP002390">
    <property type="protein sequence ID" value="EFE28604.2"/>
    <property type="molecule type" value="Genomic_DNA"/>
</dbReference>
<dbReference type="KEGG" id="faa:HMPREF0389_00521"/>
<dbReference type="PIRSF" id="PIRSF018637">
    <property type="entry name" value="TrmK"/>
    <property type="match status" value="1"/>
</dbReference>
<dbReference type="STRING" id="546269.HMPREF0389_00521"/>
<dbReference type="InterPro" id="IPR006901">
    <property type="entry name" value="TrmK"/>
</dbReference>
<dbReference type="HOGENOM" id="CLU_071037_2_1_9"/>
<dbReference type="Gene3D" id="3.40.50.150">
    <property type="entry name" value="Vaccinia Virus protein VP39"/>
    <property type="match status" value="1"/>
</dbReference>
<organism evidence="1 2">
    <name type="scientific">Filifactor alocis (strain ATCC 35896 / CCUG 47790 / D40 B5)</name>
    <name type="common">Fusobacterium alocis</name>
    <dbReference type="NCBI Taxonomy" id="546269"/>
    <lineage>
        <taxon>Bacteria</taxon>
        <taxon>Bacillati</taxon>
        <taxon>Bacillota</taxon>
        <taxon>Clostridia</taxon>
        <taxon>Peptostreptococcales</taxon>
        <taxon>Filifactoraceae</taxon>
        <taxon>Filifactor</taxon>
    </lineage>
</organism>
<dbReference type="eggNOG" id="COG2384">
    <property type="taxonomic scope" value="Bacteria"/>
</dbReference>